<dbReference type="PANTHER" id="PTHR43547:SF2">
    <property type="entry name" value="HYBRID SIGNAL TRANSDUCTION HISTIDINE KINASE C"/>
    <property type="match status" value="1"/>
</dbReference>
<evidence type="ECO:0000313" key="13">
    <source>
        <dbReference type="EMBL" id="SCM56188.1"/>
    </source>
</evidence>
<feature type="domain" description="Response regulatory" evidence="12">
    <location>
        <begin position="1081"/>
        <end position="1196"/>
    </location>
</feature>
<dbReference type="InterPro" id="IPR001789">
    <property type="entry name" value="Sig_transdc_resp-reg_receiver"/>
</dbReference>
<dbReference type="GO" id="GO:0003700">
    <property type="term" value="F:DNA-binding transcription factor activity"/>
    <property type="evidence" value="ECO:0007669"/>
    <property type="project" value="InterPro"/>
</dbReference>
<keyword evidence="5" id="KW-0804">Transcription</keyword>
<evidence type="ECO:0000313" key="14">
    <source>
        <dbReference type="Proteomes" id="UP000178485"/>
    </source>
</evidence>
<evidence type="ECO:0000256" key="2">
    <source>
        <dbReference type="ARBA" id="ARBA00012438"/>
    </source>
</evidence>
<dbReference type="Gene3D" id="1.10.287.130">
    <property type="match status" value="1"/>
</dbReference>
<dbReference type="InterPro" id="IPR011047">
    <property type="entry name" value="Quinoprotein_ADH-like_sf"/>
</dbReference>
<evidence type="ECO:0000256" key="6">
    <source>
        <dbReference type="PROSITE-ProRule" id="PRU00169"/>
    </source>
</evidence>
<evidence type="ECO:0000259" key="10">
    <source>
        <dbReference type="PROSITE" id="PS01124"/>
    </source>
</evidence>
<keyword evidence="9" id="KW-0732">Signal</keyword>
<comment type="catalytic activity">
    <reaction evidence="1">
        <text>ATP + protein L-histidine = ADP + protein N-phospho-L-histidine.</text>
        <dbReference type="EC" id="2.7.13.3"/>
    </reaction>
</comment>
<keyword evidence="8" id="KW-1133">Transmembrane helix</keyword>
<evidence type="ECO:0000256" key="8">
    <source>
        <dbReference type="SAM" id="Phobius"/>
    </source>
</evidence>
<dbReference type="InterPro" id="IPR036097">
    <property type="entry name" value="HisK_dim/P_sf"/>
</dbReference>
<dbReference type="PROSITE" id="PS01124">
    <property type="entry name" value="HTH_ARAC_FAMILY_2"/>
    <property type="match status" value="1"/>
</dbReference>
<dbReference type="Proteomes" id="UP000178485">
    <property type="component" value="Chromosome i"/>
</dbReference>
<feature type="domain" description="HTH araC/xylS-type" evidence="10">
    <location>
        <begin position="1228"/>
        <end position="1324"/>
    </location>
</feature>
<dbReference type="InterPro" id="IPR003594">
    <property type="entry name" value="HATPase_dom"/>
</dbReference>
<dbReference type="InterPro" id="IPR011110">
    <property type="entry name" value="Reg_prop"/>
</dbReference>
<dbReference type="CDD" id="cd17574">
    <property type="entry name" value="REC_OmpR"/>
    <property type="match status" value="1"/>
</dbReference>
<dbReference type="Gene3D" id="1.10.10.60">
    <property type="entry name" value="Homeodomain-like"/>
    <property type="match status" value="1"/>
</dbReference>
<dbReference type="EC" id="2.7.13.3" evidence="2"/>
<feature type="coiled-coil region" evidence="7">
    <location>
        <begin position="802"/>
        <end position="829"/>
    </location>
</feature>
<dbReference type="EMBL" id="LT608328">
    <property type="protein sequence ID" value="SCM56188.1"/>
    <property type="molecule type" value="Genomic_DNA"/>
</dbReference>
<dbReference type="SUPFAM" id="SSF47384">
    <property type="entry name" value="Homodimeric domain of signal transducing histidine kinase"/>
    <property type="match status" value="1"/>
</dbReference>
<dbReference type="Pfam" id="PF00072">
    <property type="entry name" value="Response_reg"/>
    <property type="match status" value="1"/>
</dbReference>
<dbReference type="Gene3D" id="3.40.50.2300">
    <property type="match status" value="1"/>
</dbReference>
<dbReference type="InterPro" id="IPR036890">
    <property type="entry name" value="HATPase_C_sf"/>
</dbReference>
<keyword evidence="13" id="KW-0808">Transferase</keyword>
<dbReference type="PROSITE" id="PS50109">
    <property type="entry name" value="HIS_KIN"/>
    <property type="match status" value="1"/>
</dbReference>
<dbReference type="CDD" id="cd00082">
    <property type="entry name" value="HisKA"/>
    <property type="match status" value="1"/>
</dbReference>
<feature type="signal peptide" evidence="9">
    <location>
        <begin position="1"/>
        <end position="21"/>
    </location>
</feature>
<dbReference type="InterPro" id="IPR003661">
    <property type="entry name" value="HisK_dim/P_dom"/>
</dbReference>
<keyword evidence="8" id="KW-0812">Transmembrane</keyword>
<evidence type="ECO:0000259" key="12">
    <source>
        <dbReference type="PROSITE" id="PS50110"/>
    </source>
</evidence>
<evidence type="ECO:0000256" key="3">
    <source>
        <dbReference type="ARBA" id="ARBA00022553"/>
    </source>
</evidence>
<evidence type="ECO:0000256" key="9">
    <source>
        <dbReference type="SAM" id="SignalP"/>
    </source>
</evidence>
<dbReference type="STRING" id="1642646.ING2E5A_0762"/>
<dbReference type="InterPro" id="IPR004358">
    <property type="entry name" value="Sig_transdc_His_kin-like_C"/>
</dbReference>
<dbReference type="SUPFAM" id="SSF52172">
    <property type="entry name" value="CheY-like"/>
    <property type="match status" value="1"/>
</dbReference>
<dbReference type="GO" id="GO:0000155">
    <property type="term" value="F:phosphorelay sensor kinase activity"/>
    <property type="evidence" value="ECO:0007669"/>
    <property type="project" value="InterPro"/>
</dbReference>
<keyword evidence="7" id="KW-0175">Coiled coil</keyword>
<feature type="transmembrane region" description="Helical" evidence="8">
    <location>
        <begin position="783"/>
        <end position="805"/>
    </location>
</feature>
<dbReference type="SUPFAM" id="SSF50998">
    <property type="entry name" value="Quinoprotein alcohol dehydrogenase-like"/>
    <property type="match status" value="2"/>
</dbReference>
<dbReference type="InterPro" id="IPR009057">
    <property type="entry name" value="Homeodomain-like_sf"/>
</dbReference>
<dbReference type="InterPro" id="IPR015943">
    <property type="entry name" value="WD40/YVTN_repeat-like_dom_sf"/>
</dbReference>
<dbReference type="PANTHER" id="PTHR43547">
    <property type="entry name" value="TWO-COMPONENT HISTIDINE KINASE"/>
    <property type="match status" value="1"/>
</dbReference>
<dbReference type="InterPro" id="IPR011006">
    <property type="entry name" value="CheY-like_superfamily"/>
</dbReference>
<gene>
    <name evidence="13" type="primary">dhkD</name>
    <name evidence="13" type="ORF">ING2E5A_0762</name>
</gene>
<evidence type="ECO:0000256" key="4">
    <source>
        <dbReference type="ARBA" id="ARBA00023015"/>
    </source>
</evidence>
<dbReference type="Gene3D" id="3.30.565.10">
    <property type="entry name" value="Histidine kinase-like ATPase, C-terminal domain"/>
    <property type="match status" value="1"/>
</dbReference>
<protein>
    <recommendedName>
        <fullName evidence="2">histidine kinase</fullName>
        <ecNumber evidence="2">2.7.13.3</ecNumber>
    </recommendedName>
</protein>
<dbReference type="Gene3D" id="2.130.10.10">
    <property type="entry name" value="YVTN repeat-like/Quinoprotein amine dehydrogenase"/>
    <property type="match status" value="2"/>
</dbReference>
<evidence type="ECO:0000256" key="5">
    <source>
        <dbReference type="ARBA" id="ARBA00023163"/>
    </source>
</evidence>
<dbReference type="Pfam" id="PF07495">
    <property type="entry name" value="Y_Y_Y"/>
    <property type="match status" value="1"/>
</dbReference>
<sequence length="1324" mass="151690">MDGYKKLLLLLICSLTCQFSAKGQSGNGVYYFRNMAVEDGLSQNMVYSIIQDNSGFIWLGTIDGLNRFDGINFKIYKRDDSVDGSIGSNKILSLLQVDNDHIWVGTANGIYIHDLNLEKFTRFEEKTGEGEMVEGIIRDIKADREGNIWIAAQEKGVFLYTRDGKLKLCDIHDANARKIDFDSKGNIWVATHGGGILRIHPQTGAISRFLLDSETKNRSDNDVNIILPLNSSRLLIGTSNKGVLQFDLTRERFMPFLEKGGNGTPLYVRSLMKTETQELWIGTEEGIYIHDLKTNRCHNIRHRHNDPYSLSDNAIHSLYQDREGGIWVGTFFGGVNYFHPAFTQFRKYYPISGQNSISGKSISEFCEDEQNNLWIGTEDEGLNHLDLTTGRFSRSSIPAKNIHSLLYDNRKLWVGTFSEGLYVMDLPTRSYKNYTNSTHNLKDDNIYSIYKDGSGRIWLGSSTGLQFYEPSTDNFIRVREEIIRNQVNDITEDHNGILWFATIGDGIYSYDRFTERWRHYLIPSAHGVNDTGRSIICILKDKKNRLWVGTEGAGVAIYDKASDSFRNVATAREGLPNEVIYRLIEDSRGYIWGSTNKGIFMLVPETMKITSYFHSKGLLGDQFNYKSGYMDKNGTIYFGGVKGFVAFNPVELETNGIIPPIVLTNFQIWNSQIPIGTTHSPLKQSITRTSRITLPHNISVFSISFAALSYVYPKGNLYAYKLEGRDDEWIQVKQIQPEHNVNYSDLPPGNYTFLVKGANSDGIWNETAATLSIKILPPWYRTIWAYILYFTLVSTIITLTICHFLRKARKRNEQALKELENTKEKELLASKIEFFTHITHEIRTPLSLIKIPIEDIFSKIGQDNPYLENLTIVQRNVNRLLKLVNELLDFRKSESKSLRLNFIRVDVVQVLEEIIDIFRPSFELKQITLTTNYSSSSHLADIDREVFIKIISNLLSNSLKYSASIVILELQHSDDHFRIIVENDGNTIPDEYLDKIFEPLFKLNHNKKGTGLGLAFVKSLVELHKGSIYCDNSKEKRTIFVLTLPNHQERTLLINENETAEEGKAELCLHPLPSDEKKRSTIVTIEDNRDFQHLLYNQLSPRYNLIQCGNGMEALEILEKHHVDMVITDIMMPVMDGLELCQAIKDNIKFSHIPVILLTAKHALEARIEGINTGADEYIVKPYSTEYLLARIENLLENRRRMIELFRKSPEMAFKDISHSKADELFMQKIIDIIHENISDPDLNIDKIAEEAAVSRSTLYRKVRVISELTPNEFITLIRLKKAAELIRERQYQISEIAYMVGFSSPNYFSKCFYKQFGILPKDF</sequence>
<dbReference type="FunFam" id="2.60.40.10:FF:000791">
    <property type="entry name" value="Two-component system sensor histidine kinase/response regulator"/>
    <property type="match status" value="1"/>
</dbReference>
<keyword evidence="8" id="KW-0472">Membrane</keyword>
<dbReference type="SMART" id="SM00448">
    <property type="entry name" value="REC"/>
    <property type="match status" value="1"/>
</dbReference>
<feature type="domain" description="Histidine kinase" evidence="11">
    <location>
        <begin position="837"/>
        <end position="1048"/>
    </location>
</feature>
<keyword evidence="3 6" id="KW-0597">Phosphoprotein</keyword>
<keyword evidence="14" id="KW-1185">Reference proteome</keyword>
<dbReference type="Pfam" id="PF12833">
    <property type="entry name" value="HTH_18"/>
    <property type="match status" value="1"/>
</dbReference>
<dbReference type="InterPro" id="IPR011123">
    <property type="entry name" value="Y_Y_Y"/>
</dbReference>
<reference evidence="13 14" key="1">
    <citation type="submission" date="2016-08" db="EMBL/GenBank/DDBJ databases">
        <authorList>
            <person name="Seilhamer J.J."/>
        </authorList>
    </citation>
    <scope>NUCLEOTIDE SEQUENCE [LARGE SCALE GENOMIC DNA]</scope>
    <source>
        <strain evidence="13">ING2-E5A</strain>
    </source>
</reference>
<dbReference type="SUPFAM" id="SSF46689">
    <property type="entry name" value="Homeodomain-like"/>
    <property type="match status" value="1"/>
</dbReference>
<dbReference type="Pfam" id="PF07494">
    <property type="entry name" value="Reg_prop"/>
    <property type="match status" value="6"/>
</dbReference>
<evidence type="ECO:0000256" key="7">
    <source>
        <dbReference type="SAM" id="Coils"/>
    </source>
</evidence>
<keyword evidence="4" id="KW-0805">Transcription regulation</keyword>
<dbReference type="GO" id="GO:0043565">
    <property type="term" value="F:sequence-specific DNA binding"/>
    <property type="evidence" value="ECO:0007669"/>
    <property type="project" value="InterPro"/>
</dbReference>
<dbReference type="InterPro" id="IPR018060">
    <property type="entry name" value="HTH_AraC"/>
</dbReference>
<feature type="modified residue" description="4-aspartylphosphate" evidence="6">
    <location>
        <position position="1129"/>
    </location>
</feature>
<dbReference type="Pfam" id="PF00512">
    <property type="entry name" value="HisKA"/>
    <property type="match status" value="1"/>
</dbReference>
<evidence type="ECO:0000259" key="11">
    <source>
        <dbReference type="PROSITE" id="PS50109"/>
    </source>
</evidence>
<dbReference type="KEGG" id="pmuc:ING2E5A_0762"/>
<dbReference type="SUPFAM" id="SSF55874">
    <property type="entry name" value="ATPase domain of HSP90 chaperone/DNA topoisomerase II/histidine kinase"/>
    <property type="match status" value="1"/>
</dbReference>
<dbReference type="Pfam" id="PF02518">
    <property type="entry name" value="HATPase_c"/>
    <property type="match status" value="1"/>
</dbReference>
<dbReference type="SMART" id="SM00342">
    <property type="entry name" value="HTH_ARAC"/>
    <property type="match status" value="1"/>
</dbReference>
<dbReference type="FunFam" id="1.10.287.130:FF:000045">
    <property type="entry name" value="Two-component system sensor histidine kinase/response regulator"/>
    <property type="match status" value="1"/>
</dbReference>
<proteinExistence type="predicted"/>
<accession>A0A1G4G549</accession>
<dbReference type="SMART" id="SM00388">
    <property type="entry name" value="HisKA"/>
    <property type="match status" value="1"/>
</dbReference>
<evidence type="ECO:0000256" key="1">
    <source>
        <dbReference type="ARBA" id="ARBA00000085"/>
    </source>
</evidence>
<dbReference type="InterPro" id="IPR013783">
    <property type="entry name" value="Ig-like_fold"/>
</dbReference>
<dbReference type="SMART" id="SM00387">
    <property type="entry name" value="HATPase_c"/>
    <property type="match status" value="1"/>
</dbReference>
<dbReference type="PRINTS" id="PR00344">
    <property type="entry name" value="BCTRLSENSOR"/>
</dbReference>
<dbReference type="SUPFAM" id="SSF63829">
    <property type="entry name" value="Calcium-dependent phosphotriesterase"/>
    <property type="match status" value="1"/>
</dbReference>
<keyword evidence="13" id="KW-0418">Kinase</keyword>
<dbReference type="Gene3D" id="2.60.40.10">
    <property type="entry name" value="Immunoglobulins"/>
    <property type="match status" value="1"/>
</dbReference>
<organism evidence="13 14">
    <name type="scientific">Petrimonas mucosa</name>
    <dbReference type="NCBI Taxonomy" id="1642646"/>
    <lineage>
        <taxon>Bacteria</taxon>
        <taxon>Pseudomonadati</taxon>
        <taxon>Bacteroidota</taxon>
        <taxon>Bacteroidia</taxon>
        <taxon>Bacteroidales</taxon>
        <taxon>Dysgonomonadaceae</taxon>
        <taxon>Petrimonas</taxon>
    </lineage>
</organism>
<dbReference type="PROSITE" id="PS50110">
    <property type="entry name" value="RESPONSE_REGULATORY"/>
    <property type="match status" value="1"/>
</dbReference>
<name>A0A1G4G549_9BACT</name>
<dbReference type="RefSeq" id="WP_071136235.1">
    <property type="nucleotide sequence ID" value="NZ_LT608328.1"/>
</dbReference>
<dbReference type="InterPro" id="IPR005467">
    <property type="entry name" value="His_kinase_dom"/>
</dbReference>
<feature type="chain" id="PRO_5009603802" description="histidine kinase" evidence="9">
    <location>
        <begin position="22"/>
        <end position="1324"/>
    </location>
</feature>